<accession>A0A7M5V0N1</accession>
<evidence type="ECO:0000259" key="2">
    <source>
        <dbReference type="PROSITE" id="PS50888"/>
    </source>
</evidence>
<proteinExistence type="predicted"/>
<dbReference type="SMART" id="SM00353">
    <property type="entry name" value="HLH"/>
    <property type="match status" value="1"/>
</dbReference>
<dbReference type="InterPro" id="IPR050433">
    <property type="entry name" value="Myc_transcription_factors"/>
</dbReference>
<dbReference type="RefSeq" id="XP_066921297.1">
    <property type="nucleotide sequence ID" value="XM_067065196.1"/>
</dbReference>
<dbReference type="GeneID" id="136808647"/>
<protein>
    <recommendedName>
        <fullName evidence="2">BHLH domain-containing protein</fullName>
    </recommendedName>
</protein>
<evidence type="ECO:0000256" key="1">
    <source>
        <dbReference type="SAM" id="MobiDB-lite"/>
    </source>
</evidence>
<reference evidence="3" key="1">
    <citation type="submission" date="2021-01" db="UniProtKB">
        <authorList>
            <consortium name="EnsemblMetazoa"/>
        </authorList>
    </citation>
    <scope>IDENTIFICATION</scope>
</reference>
<dbReference type="Proteomes" id="UP000594262">
    <property type="component" value="Unplaced"/>
</dbReference>
<dbReference type="PROSITE" id="PS50888">
    <property type="entry name" value="BHLH"/>
    <property type="match status" value="1"/>
</dbReference>
<dbReference type="Pfam" id="PF00010">
    <property type="entry name" value="HLH"/>
    <property type="match status" value="1"/>
</dbReference>
<dbReference type="SUPFAM" id="SSF47459">
    <property type="entry name" value="HLH, helix-loop-helix DNA-binding domain"/>
    <property type="match status" value="1"/>
</dbReference>
<dbReference type="PANTHER" id="PTHR45851">
    <property type="entry name" value="MYC PROTO-ONCOGENE"/>
    <property type="match status" value="1"/>
</dbReference>
<dbReference type="InterPro" id="IPR011598">
    <property type="entry name" value="bHLH_dom"/>
</dbReference>
<feature type="compositionally biased region" description="Basic and acidic residues" evidence="1">
    <location>
        <begin position="193"/>
        <end position="216"/>
    </location>
</feature>
<sequence length="301" mass="34579">MACQTLQTLSVLERRGFTLPEISISSEDFNGNLCETKDMKQLDEILCYLTSPLAITKSMVKLTKEDASEPSLATPKILTEDKFEKYLTDITMESPTIKRKQNNTVLSPLPRFSNQKPREQMNSQQETNIPLFPSKSADSITPNTSFVVGRLTEDNGDEFNIYFPDSSITNTQTRIGQYNSIFQFPDSPNLAFENKENGGKKNDFRSKDSPDSEFKIRKSKKNQNIIERRRRVEQHQRFQKLASSIPYITNKKTLPKIMILRAAKQFLEILHREEQDLLDIKSGEKQKNQFLLNRLASLSSL</sequence>
<dbReference type="AlphaFoldDB" id="A0A7M5V0N1"/>
<feature type="domain" description="BHLH" evidence="2">
    <location>
        <begin position="218"/>
        <end position="270"/>
    </location>
</feature>
<evidence type="ECO:0000313" key="3">
    <source>
        <dbReference type="EnsemblMetazoa" id="CLYHEMP007536.1"/>
    </source>
</evidence>
<name>A0A7M5V0N1_9CNID</name>
<feature type="region of interest" description="Disordered" evidence="1">
    <location>
        <begin position="189"/>
        <end position="218"/>
    </location>
</feature>
<keyword evidence="4" id="KW-1185">Reference proteome</keyword>
<evidence type="ECO:0000313" key="4">
    <source>
        <dbReference type="Proteomes" id="UP000594262"/>
    </source>
</evidence>
<dbReference type="OrthoDB" id="5964374at2759"/>
<dbReference type="InterPro" id="IPR036638">
    <property type="entry name" value="HLH_DNA-bd_sf"/>
</dbReference>
<dbReference type="Gene3D" id="4.10.280.10">
    <property type="entry name" value="Helix-loop-helix DNA-binding domain"/>
    <property type="match status" value="1"/>
</dbReference>
<dbReference type="EnsemblMetazoa" id="CLYHEMT007536.1">
    <property type="protein sequence ID" value="CLYHEMP007536.1"/>
    <property type="gene ID" value="CLYHEMG007536"/>
</dbReference>
<dbReference type="GO" id="GO:0046983">
    <property type="term" value="F:protein dimerization activity"/>
    <property type="evidence" value="ECO:0007669"/>
    <property type="project" value="InterPro"/>
</dbReference>
<organism evidence="3 4">
    <name type="scientific">Clytia hemisphaerica</name>
    <dbReference type="NCBI Taxonomy" id="252671"/>
    <lineage>
        <taxon>Eukaryota</taxon>
        <taxon>Metazoa</taxon>
        <taxon>Cnidaria</taxon>
        <taxon>Hydrozoa</taxon>
        <taxon>Hydroidolina</taxon>
        <taxon>Leptothecata</taxon>
        <taxon>Obeliida</taxon>
        <taxon>Clytiidae</taxon>
        <taxon>Clytia</taxon>
    </lineage>
</organism>